<evidence type="ECO:0000256" key="1">
    <source>
        <dbReference type="ARBA" id="ARBA00005820"/>
    </source>
</evidence>
<feature type="domain" description="OmpR/PhoB-type" evidence="4">
    <location>
        <begin position="1"/>
        <end position="90"/>
    </location>
</feature>
<evidence type="ECO:0000259" key="4">
    <source>
        <dbReference type="PROSITE" id="PS51755"/>
    </source>
</evidence>
<sequence>MRVLLLGPVEAVAGDGAALGIPGTRLRMLLARLALEAGRPVSVDALVDGLWGTEPPTDAVNALQSLVSRLRKVVGVNRLVSTAGGYLLHADEVDATSFEELAAEGRRALTAGRPAEALACLTEALGRWRGDALSGVLDAPFASASAARLAELRVTALEDRCAAGIALGRHAEVLADLEDLSAAHPLREHLAVLRMRALSASGRQAEALAVFERTRSALAGELGVDPSTELTRAHLEVLRGARPESRPSTGQLPAPLTSFVGRGYELDLLADALETARLVTLVGPGGAGKTRLATEAAVRHRAHDRGRAWFVALAPVRDARDVAGAVLTALGSLELGFLDAATRRVGDALDRIVAQLGTGEALLVLDNCEHLVDEAAALVDELLTRLPALRILATSREPLAITGEVLCPLGPLPGAEAVRLFAERAASVRPGFSLDETTTTSVREICRRLDGMPLAVELAAARLRSMSAAQIAERLDDRFRLLTSGSRSALPRQRTLRAVVEWSWDLLEKPERVLARRLSVFTAGATLSAIEATCADESLDAAEVVYLLGSLTEKSIVDVIGGVAASQPRYRMLETLRAYGEERLDEAGEREALDRRFAAYYLELAERHEPALRGSGQLPAVAVFEAEYDNMLTALRRAIERADAERAYRFVAALIWYWVIHGFNHQSHEFIPRVQDFGDLIPDHAHTALTAMYRLLNALPAVGEPDELRRIVDDCVRTGAVDRYPSLALILPVLAFLSRDGELCDRELRRVRSHPDPWARACARIVEALVLDDRGDLDGSERARDEALTGFRAVGDRWGIAMALTLRANAHSLRGDHARAIAGFQEGLVVARELSSADDVVQNLCRLGVERMRAGDSAGAWREYEEAARFAEESGEVRLEAVVRFGEAELARRDGDLERARRALDWLGRMASRIALPAHLVEEWLARYSVSLLVDEGRTAEARVLLPDVLAGAYARQDMPDAAQVATDAARLFAREGRPERAAWAVGTSEALRGVFDEGDPELRALVVSLAAELTESGYRAAYARGAGLSREDALAALLAELRREA</sequence>
<evidence type="ECO:0000256" key="3">
    <source>
        <dbReference type="PROSITE-ProRule" id="PRU01091"/>
    </source>
</evidence>
<accession>A0ABY7B1E2</accession>
<dbReference type="SUPFAM" id="SSF52540">
    <property type="entry name" value="P-loop containing nucleoside triphosphate hydrolases"/>
    <property type="match status" value="1"/>
</dbReference>
<dbReference type="Proteomes" id="UP001163203">
    <property type="component" value="Chromosome"/>
</dbReference>
<dbReference type="Pfam" id="PF13401">
    <property type="entry name" value="AAA_22"/>
    <property type="match status" value="1"/>
</dbReference>
<comment type="similarity">
    <text evidence="1">Belongs to the AfsR/DnrI/RedD regulatory family.</text>
</comment>
<dbReference type="EMBL" id="CP113836">
    <property type="protein sequence ID" value="WAL66122.1"/>
    <property type="molecule type" value="Genomic_DNA"/>
</dbReference>
<dbReference type="PRINTS" id="PR00364">
    <property type="entry name" value="DISEASERSIST"/>
</dbReference>
<protein>
    <submittedName>
        <fullName evidence="5">BTAD domain-containing putative transcriptional regulator</fullName>
    </submittedName>
</protein>
<dbReference type="PANTHER" id="PTHR47691">
    <property type="entry name" value="REGULATOR-RELATED"/>
    <property type="match status" value="1"/>
</dbReference>
<dbReference type="Gene3D" id="3.40.50.300">
    <property type="entry name" value="P-loop containing nucleotide triphosphate hydrolases"/>
    <property type="match status" value="1"/>
</dbReference>
<dbReference type="CDD" id="cd15831">
    <property type="entry name" value="BTAD"/>
    <property type="match status" value="1"/>
</dbReference>
<dbReference type="PANTHER" id="PTHR47691:SF3">
    <property type="entry name" value="HTH-TYPE TRANSCRIPTIONAL REGULATOR RV0890C-RELATED"/>
    <property type="match status" value="1"/>
</dbReference>
<dbReference type="InterPro" id="IPR005158">
    <property type="entry name" value="BTAD"/>
</dbReference>
<dbReference type="RefSeq" id="WP_268756263.1">
    <property type="nucleotide sequence ID" value="NZ_CP113836.1"/>
</dbReference>
<reference evidence="5" key="1">
    <citation type="submission" date="2022-11" db="EMBL/GenBank/DDBJ databases">
        <authorList>
            <person name="Mo P."/>
        </authorList>
    </citation>
    <scope>NUCLEOTIDE SEQUENCE</scope>
    <source>
        <strain evidence="5">HUAS 11-8</strain>
    </source>
</reference>
<evidence type="ECO:0000313" key="5">
    <source>
        <dbReference type="EMBL" id="WAL66122.1"/>
    </source>
</evidence>
<dbReference type="InterPro" id="IPR049945">
    <property type="entry name" value="AAA_22"/>
</dbReference>
<dbReference type="PROSITE" id="PS51755">
    <property type="entry name" value="OMPR_PHOB"/>
    <property type="match status" value="1"/>
</dbReference>
<evidence type="ECO:0000313" key="6">
    <source>
        <dbReference type="Proteomes" id="UP001163203"/>
    </source>
</evidence>
<dbReference type="Pfam" id="PF03704">
    <property type="entry name" value="BTAD"/>
    <property type="match status" value="1"/>
</dbReference>
<dbReference type="SUPFAM" id="SSF46894">
    <property type="entry name" value="C-terminal effector domain of the bipartite response regulators"/>
    <property type="match status" value="1"/>
</dbReference>
<dbReference type="InterPro" id="IPR027417">
    <property type="entry name" value="P-loop_NTPase"/>
</dbReference>
<dbReference type="SMART" id="SM00862">
    <property type="entry name" value="Trans_reg_C"/>
    <property type="match status" value="1"/>
</dbReference>
<organism evidence="5 6">
    <name type="scientific">Amycolatopsis cynarae</name>
    <dbReference type="NCBI Taxonomy" id="2995223"/>
    <lineage>
        <taxon>Bacteria</taxon>
        <taxon>Bacillati</taxon>
        <taxon>Actinomycetota</taxon>
        <taxon>Actinomycetes</taxon>
        <taxon>Pseudonocardiales</taxon>
        <taxon>Pseudonocardiaceae</taxon>
        <taxon>Amycolatopsis</taxon>
    </lineage>
</organism>
<proteinExistence type="inferred from homology"/>
<keyword evidence="2 3" id="KW-0238">DNA-binding</keyword>
<dbReference type="InterPro" id="IPR016032">
    <property type="entry name" value="Sig_transdc_resp-reg_C-effctor"/>
</dbReference>
<keyword evidence="6" id="KW-1185">Reference proteome</keyword>
<dbReference type="Gene3D" id="1.10.10.10">
    <property type="entry name" value="Winged helix-like DNA-binding domain superfamily/Winged helix DNA-binding domain"/>
    <property type="match status" value="1"/>
</dbReference>
<gene>
    <name evidence="5" type="ORF">ORV05_35670</name>
</gene>
<evidence type="ECO:0000256" key="2">
    <source>
        <dbReference type="ARBA" id="ARBA00023125"/>
    </source>
</evidence>
<dbReference type="InterPro" id="IPR036388">
    <property type="entry name" value="WH-like_DNA-bd_sf"/>
</dbReference>
<dbReference type="SUPFAM" id="SSF48452">
    <property type="entry name" value="TPR-like"/>
    <property type="match status" value="2"/>
</dbReference>
<dbReference type="Gene3D" id="1.25.40.10">
    <property type="entry name" value="Tetratricopeptide repeat domain"/>
    <property type="match status" value="2"/>
</dbReference>
<feature type="DNA-binding region" description="OmpR/PhoB-type" evidence="3">
    <location>
        <begin position="1"/>
        <end position="90"/>
    </location>
</feature>
<dbReference type="SMART" id="SM01043">
    <property type="entry name" value="BTAD"/>
    <property type="match status" value="1"/>
</dbReference>
<dbReference type="InterPro" id="IPR001867">
    <property type="entry name" value="OmpR/PhoB-type_DNA-bd"/>
</dbReference>
<dbReference type="InterPro" id="IPR011990">
    <property type="entry name" value="TPR-like_helical_dom_sf"/>
</dbReference>
<name>A0ABY7B1E2_9PSEU</name>